<evidence type="ECO:0000313" key="2">
    <source>
        <dbReference type="RefSeq" id="XP_026688434.1"/>
    </source>
</evidence>
<dbReference type="RefSeq" id="XP_026688434.1">
    <property type="nucleotide sequence ID" value="XM_026832633.1"/>
</dbReference>
<evidence type="ECO:0000313" key="1">
    <source>
        <dbReference type="Proteomes" id="UP000079169"/>
    </source>
</evidence>
<dbReference type="GeneID" id="113472846"/>
<dbReference type="STRING" id="121845.A0A3Q0JJ80"/>
<dbReference type="KEGG" id="dci:113472846"/>
<sequence length="116" mass="13400">THDEYQRSRAGSIPGGVKVFSVVLGIWNTRCTQPGEDSKDLNILYKENWTKLAEKEMIKFERDVIRRYNLYSGGGEGGHEWNFSNSFLYSLTLITTIGKYWVRAPRRTKNLHSNIS</sequence>
<dbReference type="Gene3D" id="1.10.287.70">
    <property type="match status" value="1"/>
</dbReference>
<organism evidence="1 2">
    <name type="scientific">Diaphorina citri</name>
    <name type="common">Asian citrus psyllid</name>
    <dbReference type="NCBI Taxonomy" id="121845"/>
    <lineage>
        <taxon>Eukaryota</taxon>
        <taxon>Metazoa</taxon>
        <taxon>Ecdysozoa</taxon>
        <taxon>Arthropoda</taxon>
        <taxon>Hexapoda</taxon>
        <taxon>Insecta</taxon>
        <taxon>Pterygota</taxon>
        <taxon>Neoptera</taxon>
        <taxon>Paraneoptera</taxon>
        <taxon>Hemiptera</taxon>
        <taxon>Sternorrhyncha</taxon>
        <taxon>Psylloidea</taxon>
        <taxon>Psyllidae</taxon>
        <taxon>Diaphorininae</taxon>
        <taxon>Diaphorina</taxon>
    </lineage>
</organism>
<feature type="non-terminal residue" evidence="2">
    <location>
        <position position="116"/>
    </location>
</feature>
<keyword evidence="1" id="KW-1185">Reference proteome</keyword>
<name>A0A3Q0JJ80_DIACI</name>
<dbReference type="PaxDb" id="121845-A0A3Q0JJ80"/>
<dbReference type="AlphaFoldDB" id="A0A3Q0JJ80"/>
<protein>
    <submittedName>
        <fullName evidence="2">Uncharacterized protein LOC113472846</fullName>
    </submittedName>
</protein>
<dbReference type="Proteomes" id="UP000079169">
    <property type="component" value="Unplaced"/>
</dbReference>
<feature type="non-terminal residue" evidence="2">
    <location>
        <position position="1"/>
    </location>
</feature>
<gene>
    <name evidence="2" type="primary">LOC113472846</name>
</gene>
<accession>A0A3Q0JJ80</accession>
<proteinExistence type="predicted"/>
<reference evidence="2" key="1">
    <citation type="submission" date="2025-08" db="UniProtKB">
        <authorList>
            <consortium name="RefSeq"/>
        </authorList>
    </citation>
    <scope>IDENTIFICATION</scope>
</reference>